<sequence length="196" mass="20963">MSLDAEQDGGMDDFVVDDDGGGYVEGGDDDIGLEVQTPTKPARTKSMSKAQTKSTGKAQPSKERSLGAMFKSAHMKTLGTAKPRRQTDDDAFMTSLMDELEIPTTPSKSAKRRQSVAPPDQASSSARRRAAATRGTPVHSATPRASRPIGVMDISDPKLDPFGPPPAKKARSDLEDPFQDAPLSPERKPKEEPGTV</sequence>
<gene>
    <name evidence="2" type="ORF">H4R20_006043</name>
</gene>
<dbReference type="OrthoDB" id="6755010at2759"/>
<comment type="caution">
    <text evidence="2">The sequence shown here is derived from an EMBL/GenBank/DDBJ whole genome shotgun (WGS) entry which is preliminary data.</text>
</comment>
<reference evidence="2" key="1">
    <citation type="submission" date="2022-07" db="EMBL/GenBank/DDBJ databases">
        <title>Phylogenomic reconstructions and comparative analyses of Kickxellomycotina fungi.</title>
        <authorList>
            <person name="Reynolds N.K."/>
            <person name="Stajich J.E."/>
            <person name="Barry K."/>
            <person name="Grigoriev I.V."/>
            <person name="Crous P."/>
            <person name="Smith M.E."/>
        </authorList>
    </citation>
    <scope>NUCLEOTIDE SEQUENCE</scope>
    <source>
        <strain evidence="2">NRRL 1565</strain>
    </source>
</reference>
<feature type="non-terminal residue" evidence="2">
    <location>
        <position position="196"/>
    </location>
</feature>
<keyword evidence="3" id="KW-1185">Reference proteome</keyword>
<feature type="compositionally biased region" description="Basic and acidic residues" evidence="1">
    <location>
        <begin position="185"/>
        <end position="196"/>
    </location>
</feature>
<protein>
    <submittedName>
        <fullName evidence="2">Uncharacterized protein</fullName>
    </submittedName>
</protein>
<evidence type="ECO:0000313" key="2">
    <source>
        <dbReference type="EMBL" id="KAJ2794973.1"/>
    </source>
</evidence>
<name>A0A9W8HWP4_9FUNG</name>
<accession>A0A9W8HWP4</accession>
<organism evidence="2 3">
    <name type="scientific">Coemansia guatemalensis</name>
    <dbReference type="NCBI Taxonomy" id="2761395"/>
    <lineage>
        <taxon>Eukaryota</taxon>
        <taxon>Fungi</taxon>
        <taxon>Fungi incertae sedis</taxon>
        <taxon>Zoopagomycota</taxon>
        <taxon>Kickxellomycotina</taxon>
        <taxon>Kickxellomycetes</taxon>
        <taxon>Kickxellales</taxon>
        <taxon>Kickxellaceae</taxon>
        <taxon>Coemansia</taxon>
    </lineage>
</organism>
<dbReference type="EMBL" id="JANBUO010002344">
    <property type="protein sequence ID" value="KAJ2794973.1"/>
    <property type="molecule type" value="Genomic_DNA"/>
</dbReference>
<feature type="compositionally biased region" description="Acidic residues" evidence="1">
    <location>
        <begin position="1"/>
        <end position="32"/>
    </location>
</feature>
<dbReference type="Proteomes" id="UP001140094">
    <property type="component" value="Unassembled WGS sequence"/>
</dbReference>
<feature type="region of interest" description="Disordered" evidence="1">
    <location>
        <begin position="1"/>
        <end position="196"/>
    </location>
</feature>
<evidence type="ECO:0000256" key="1">
    <source>
        <dbReference type="SAM" id="MobiDB-lite"/>
    </source>
</evidence>
<evidence type="ECO:0000313" key="3">
    <source>
        <dbReference type="Proteomes" id="UP001140094"/>
    </source>
</evidence>
<dbReference type="AlphaFoldDB" id="A0A9W8HWP4"/>
<proteinExistence type="predicted"/>
<feature type="compositionally biased region" description="Polar residues" evidence="1">
    <location>
        <begin position="45"/>
        <end position="58"/>
    </location>
</feature>